<evidence type="ECO:0000256" key="2">
    <source>
        <dbReference type="ARBA" id="ARBA00022801"/>
    </source>
</evidence>
<evidence type="ECO:0000256" key="1">
    <source>
        <dbReference type="ARBA" id="ARBA00006745"/>
    </source>
</evidence>
<feature type="domain" description="Amidohydrolase-related" evidence="3">
    <location>
        <begin position="57"/>
        <end position="419"/>
    </location>
</feature>
<name>A0ABQ4T558_METOR</name>
<dbReference type="Gene3D" id="2.30.40.10">
    <property type="entry name" value="Urease, subunit C, domain 1"/>
    <property type="match status" value="1"/>
</dbReference>
<proteinExistence type="inferred from homology"/>
<accession>A0ABQ4T558</accession>
<organism evidence="4 5">
    <name type="scientific">Methylobacterium organophilum</name>
    <dbReference type="NCBI Taxonomy" id="410"/>
    <lineage>
        <taxon>Bacteria</taxon>
        <taxon>Pseudomonadati</taxon>
        <taxon>Pseudomonadota</taxon>
        <taxon>Alphaproteobacteria</taxon>
        <taxon>Hyphomicrobiales</taxon>
        <taxon>Methylobacteriaceae</taxon>
        <taxon>Methylobacterium</taxon>
    </lineage>
</organism>
<dbReference type="InterPro" id="IPR011059">
    <property type="entry name" value="Metal-dep_hydrolase_composite"/>
</dbReference>
<dbReference type="EMBL" id="BPQV01000001">
    <property type="protein sequence ID" value="GJE25375.1"/>
    <property type="molecule type" value="Genomic_DNA"/>
</dbReference>
<dbReference type="Pfam" id="PF01979">
    <property type="entry name" value="Amidohydro_1"/>
    <property type="match status" value="1"/>
</dbReference>
<sequence>MSLILADACLVTMNPNWEILERASLLVEADRIAGIGSRASLSARAPEAEILDCAGMIVIPGMVNTHTHLFQTLLKGPGDDMVLKKWFACMTGPAACNLTEADVSAAATHGCVESIRSGVTTLVDFMYAHPRPGLTRAVVEAYEATGMRGFVCRGFLTDGLQYGVPEPLIETVQAALADARAQILAQNRPGGRVQVGLAPCMIWSLDEASLHATRALADELGVLVTIHVAETPFEIEVAAERYGRTDTAYLSDIGFLKPDVLAVHCVQCGSADIALLARHGAKVSHNPCSNMYLASGLAPIPAMRKAGIPVGLASDGPASSNNHSLFQAMKFAALTQKGFHRDPEIMTARDALEMATIGGARAVGLEAEIGSIELGKKADLAVVDLRDAFASPIHDPVSSLVYAALGHETRHVLIDGRLVMRDRQLLSADEGAVRARAQAAAADLTRRAGIASRARIWCDAPA</sequence>
<evidence type="ECO:0000313" key="5">
    <source>
        <dbReference type="Proteomes" id="UP001055156"/>
    </source>
</evidence>
<gene>
    <name evidence="4" type="primary">atzA_1</name>
    <name evidence="4" type="ORF">LKMONMHP_0211</name>
</gene>
<dbReference type="Proteomes" id="UP001055156">
    <property type="component" value="Unassembled WGS sequence"/>
</dbReference>
<evidence type="ECO:0000313" key="4">
    <source>
        <dbReference type="EMBL" id="GJE25375.1"/>
    </source>
</evidence>
<protein>
    <submittedName>
        <fullName evidence="4">Atrazine chlorohydrolase</fullName>
    </submittedName>
</protein>
<dbReference type="InterPro" id="IPR050287">
    <property type="entry name" value="MTA/SAH_deaminase"/>
</dbReference>
<dbReference type="PANTHER" id="PTHR43794:SF11">
    <property type="entry name" value="AMIDOHYDROLASE-RELATED DOMAIN-CONTAINING PROTEIN"/>
    <property type="match status" value="1"/>
</dbReference>
<evidence type="ECO:0000259" key="3">
    <source>
        <dbReference type="Pfam" id="PF01979"/>
    </source>
</evidence>
<dbReference type="InterPro" id="IPR006680">
    <property type="entry name" value="Amidohydro-rel"/>
</dbReference>
<keyword evidence="5" id="KW-1185">Reference proteome</keyword>
<dbReference type="PANTHER" id="PTHR43794">
    <property type="entry name" value="AMINOHYDROLASE SSNA-RELATED"/>
    <property type="match status" value="1"/>
</dbReference>
<dbReference type="RefSeq" id="WP_238309329.1">
    <property type="nucleotide sequence ID" value="NZ_BPQV01000001.1"/>
</dbReference>
<reference evidence="4" key="1">
    <citation type="journal article" date="2021" name="Front. Microbiol.">
        <title>Comprehensive Comparative Genomics and Phenotyping of Methylobacterium Species.</title>
        <authorList>
            <person name="Alessa O."/>
            <person name="Ogura Y."/>
            <person name="Fujitani Y."/>
            <person name="Takami H."/>
            <person name="Hayashi T."/>
            <person name="Sahin N."/>
            <person name="Tani A."/>
        </authorList>
    </citation>
    <scope>NUCLEOTIDE SEQUENCE</scope>
    <source>
        <strain evidence="4">NBRC 15689</strain>
    </source>
</reference>
<dbReference type="SUPFAM" id="SSF51338">
    <property type="entry name" value="Composite domain of metallo-dependent hydrolases"/>
    <property type="match status" value="2"/>
</dbReference>
<dbReference type="Gene3D" id="3.20.20.140">
    <property type="entry name" value="Metal-dependent hydrolases"/>
    <property type="match status" value="1"/>
</dbReference>
<comment type="similarity">
    <text evidence="1">Belongs to the metallo-dependent hydrolases superfamily. ATZ/TRZ family.</text>
</comment>
<dbReference type="InterPro" id="IPR032466">
    <property type="entry name" value="Metal_Hydrolase"/>
</dbReference>
<dbReference type="CDD" id="cd01298">
    <property type="entry name" value="ATZ_TRZ_like"/>
    <property type="match status" value="1"/>
</dbReference>
<keyword evidence="2" id="KW-0378">Hydrolase</keyword>
<reference evidence="4" key="2">
    <citation type="submission" date="2021-08" db="EMBL/GenBank/DDBJ databases">
        <authorList>
            <person name="Tani A."/>
            <person name="Ola A."/>
            <person name="Ogura Y."/>
            <person name="Katsura K."/>
            <person name="Hayashi T."/>
        </authorList>
    </citation>
    <scope>NUCLEOTIDE SEQUENCE</scope>
    <source>
        <strain evidence="4">NBRC 15689</strain>
    </source>
</reference>
<comment type="caution">
    <text evidence="4">The sequence shown here is derived from an EMBL/GenBank/DDBJ whole genome shotgun (WGS) entry which is preliminary data.</text>
</comment>
<dbReference type="SUPFAM" id="SSF51556">
    <property type="entry name" value="Metallo-dependent hydrolases"/>
    <property type="match status" value="1"/>
</dbReference>